<evidence type="ECO:0000313" key="2">
    <source>
        <dbReference type="EMBL" id="CAI6372387.1"/>
    </source>
</evidence>
<comment type="caution">
    <text evidence="2">The sequence shown here is derived from an EMBL/GenBank/DDBJ whole genome shotgun (WGS) entry which is preliminary data.</text>
</comment>
<keyword evidence="3" id="KW-1185">Reference proteome</keyword>
<gene>
    <name evidence="2" type="ORF">MEUPH1_LOCUS26268</name>
</gene>
<evidence type="ECO:0000256" key="1">
    <source>
        <dbReference type="SAM" id="MobiDB-lite"/>
    </source>
</evidence>
<dbReference type="AlphaFoldDB" id="A0AAV0XY79"/>
<accession>A0AAV0XY79</accession>
<dbReference type="Proteomes" id="UP001160148">
    <property type="component" value="Unassembled WGS sequence"/>
</dbReference>
<reference evidence="2 3" key="1">
    <citation type="submission" date="2023-01" db="EMBL/GenBank/DDBJ databases">
        <authorList>
            <person name="Whitehead M."/>
        </authorList>
    </citation>
    <scope>NUCLEOTIDE SEQUENCE [LARGE SCALE GENOMIC DNA]</scope>
</reference>
<dbReference type="EMBL" id="CARXXK010001029">
    <property type="protein sequence ID" value="CAI6372387.1"/>
    <property type="molecule type" value="Genomic_DNA"/>
</dbReference>
<name>A0AAV0XY79_9HEMI</name>
<organism evidence="2 3">
    <name type="scientific">Macrosiphum euphorbiae</name>
    <name type="common">potato aphid</name>
    <dbReference type="NCBI Taxonomy" id="13131"/>
    <lineage>
        <taxon>Eukaryota</taxon>
        <taxon>Metazoa</taxon>
        <taxon>Ecdysozoa</taxon>
        <taxon>Arthropoda</taxon>
        <taxon>Hexapoda</taxon>
        <taxon>Insecta</taxon>
        <taxon>Pterygota</taxon>
        <taxon>Neoptera</taxon>
        <taxon>Paraneoptera</taxon>
        <taxon>Hemiptera</taxon>
        <taxon>Sternorrhyncha</taxon>
        <taxon>Aphidomorpha</taxon>
        <taxon>Aphidoidea</taxon>
        <taxon>Aphididae</taxon>
        <taxon>Macrosiphini</taxon>
        <taxon>Macrosiphum</taxon>
    </lineage>
</organism>
<sequence>MKGLSKDDQFEENDPAVKTDINEDNIIDEEASTACMNEFITDILNGSTIKGGKIKKLKKLWKNVRNSNYVGSLIISHYI</sequence>
<feature type="region of interest" description="Disordered" evidence="1">
    <location>
        <begin position="1"/>
        <end position="23"/>
    </location>
</feature>
<proteinExistence type="predicted"/>
<protein>
    <submittedName>
        <fullName evidence="2">Uncharacterized protein</fullName>
    </submittedName>
</protein>
<evidence type="ECO:0000313" key="3">
    <source>
        <dbReference type="Proteomes" id="UP001160148"/>
    </source>
</evidence>